<reference evidence="1" key="1">
    <citation type="journal article" date="2014" name="Int. J. Syst. Evol. Microbiol.">
        <title>Complete genome sequence of Corynebacterium casei LMG S-19264T (=DSM 44701T), isolated from a smear-ripened cheese.</title>
        <authorList>
            <consortium name="US DOE Joint Genome Institute (JGI-PGF)"/>
            <person name="Walter F."/>
            <person name="Albersmeier A."/>
            <person name="Kalinowski J."/>
            <person name="Ruckert C."/>
        </authorList>
    </citation>
    <scope>NUCLEOTIDE SEQUENCE</scope>
    <source>
        <strain evidence="1">KCTC 32296</strain>
    </source>
</reference>
<comment type="caution">
    <text evidence="1">The sequence shown here is derived from an EMBL/GenBank/DDBJ whole genome shotgun (WGS) entry which is preliminary data.</text>
</comment>
<sequence>MIDIDIERGAVRIKAQDKSRDIGPPQRIQIIMFQPQAFEILTGFGMQTPYAAPFDMAGMVTQITGFFAQVVDVIDFTAQVAVSAYLKRGPWLGRHVCGLMRLCAHNPIPNFCSATPARLFQGGLPWAFP</sequence>
<organism evidence="1 2">
    <name type="scientific">Asticcacaulis endophyticus</name>
    <dbReference type="NCBI Taxonomy" id="1395890"/>
    <lineage>
        <taxon>Bacteria</taxon>
        <taxon>Pseudomonadati</taxon>
        <taxon>Pseudomonadota</taxon>
        <taxon>Alphaproteobacteria</taxon>
        <taxon>Caulobacterales</taxon>
        <taxon>Caulobacteraceae</taxon>
        <taxon>Asticcacaulis</taxon>
    </lineage>
</organism>
<accession>A0A918QGY3</accession>
<dbReference type="AlphaFoldDB" id="A0A918QGY3"/>
<evidence type="ECO:0000313" key="2">
    <source>
        <dbReference type="Proteomes" id="UP000662572"/>
    </source>
</evidence>
<evidence type="ECO:0000313" key="1">
    <source>
        <dbReference type="EMBL" id="GGZ43769.1"/>
    </source>
</evidence>
<protein>
    <submittedName>
        <fullName evidence="1">Uncharacterized protein</fullName>
    </submittedName>
</protein>
<dbReference type="Proteomes" id="UP000662572">
    <property type="component" value="Unassembled WGS sequence"/>
</dbReference>
<keyword evidence="2" id="KW-1185">Reference proteome</keyword>
<gene>
    <name evidence="1" type="ORF">GCM10011273_33270</name>
</gene>
<reference evidence="1" key="2">
    <citation type="submission" date="2020-09" db="EMBL/GenBank/DDBJ databases">
        <authorList>
            <person name="Sun Q."/>
            <person name="Kim S."/>
        </authorList>
    </citation>
    <scope>NUCLEOTIDE SEQUENCE</scope>
    <source>
        <strain evidence="1">KCTC 32296</strain>
    </source>
</reference>
<proteinExistence type="predicted"/>
<name>A0A918QGY3_9CAUL</name>
<dbReference type="EMBL" id="BMZB01000006">
    <property type="protein sequence ID" value="GGZ43769.1"/>
    <property type="molecule type" value="Genomic_DNA"/>
</dbReference>